<dbReference type="Pfam" id="PF09755">
    <property type="entry name" value="DUF2046"/>
    <property type="match status" value="1"/>
</dbReference>
<keyword evidence="4" id="KW-1185">Reference proteome</keyword>
<dbReference type="EMBL" id="JAACJJ010000030">
    <property type="protein sequence ID" value="KAF5318776.1"/>
    <property type="molecule type" value="Genomic_DNA"/>
</dbReference>
<feature type="compositionally biased region" description="Polar residues" evidence="2">
    <location>
        <begin position="404"/>
        <end position="417"/>
    </location>
</feature>
<feature type="region of interest" description="Disordered" evidence="2">
    <location>
        <begin position="46"/>
        <end position="86"/>
    </location>
</feature>
<keyword evidence="1" id="KW-0175">Coiled coil</keyword>
<feature type="region of interest" description="Disordered" evidence="2">
    <location>
        <begin position="561"/>
        <end position="596"/>
    </location>
</feature>
<feature type="compositionally biased region" description="Basic and acidic residues" evidence="2">
    <location>
        <begin position="178"/>
        <end position="187"/>
    </location>
</feature>
<accession>A0A8H5F067</accession>
<feature type="compositionally biased region" description="Acidic residues" evidence="2">
    <location>
        <begin position="586"/>
        <end position="596"/>
    </location>
</feature>
<dbReference type="OrthoDB" id="78858at2759"/>
<feature type="coiled-coil region" evidence="1">
    <location>
        <begin position="204"/>
        <end position="238"/>
    </location>
</feature>
<evidence type="ECO:0000313" key="3">
    <source>
        <dbReference type="EMBL" id="KAF5318776.1"/>
    </source>
</evidence>
<dbReference type="Proteomes" id="UP000567179">
    <property type="component" value="Unassembled WGS sequence"/>
</dbReference>
<proteinExistence type="predicted"/>
<feature type="region of interest" description="Disordered" evidence="2">
    <location>
        <begin position="1"/>
        <end position="25"/>
    </location>
</feature>
<feature type="compositionally biased region" description="Low complexity" evidence="2">
    <location>
        <begin position="275"/>
        <end position="293"/>
    </location>
</feature>
<evidence type="ECO:0000313" key="4">
    <source>
        <dbReference type="Proteomes" id="UP000567179"/>
    </source>
</evidence>
<feature type="compositionally biased region" description="Gly residues" evidence="2">
    <location>
        <begin position="46"/>
        <end position="61"/>
    </location>
</feature>
<evidence type="ECO:0000256" key="1">
    <source>
        <dbReference type="SAM" id="Coils"/>
    </source>
</evidence>
<dbReference type="PANTHER" id="PTHR15276:SF0">
    <property type="entry name" value="COILED-COIL DOMAIN-CONTAINING PROTEIN 6"/>
    <property type="match status" value="1"/>
</dbReference>
<dbReference type="InterPro" id="IPR019152">
    <property type="entry name" value="DUF2046"/>
</dbReference>
<dbReference type="AlphaFoldDB" id="A0A8H5F067"/>
<feature type="region of interest" description="Disordered" evidence="2">
    <location>
        <begin position="313"/>
        <end position="417"/>
    </location>
</feature>
<name>A0A8H5F067_9AGAR</name>
<sequence>MTFAQPIRRRPSGSTVSPGWLTNGIARSAGSTGGYGYSYAPSPGAAGWGMNSGGSASGSGSGMSSVNDDWNFGSSRREAETSGRQHEQELINAYEAEEERIINVLSRKLEQLREDKIELENALEAESESHVNKLLREIGALRVANGELEARATEAEERAHIGNVQGRSSSSARNAPIAERKPTEDVARQGFGANPSDPNVRSLLDAMQRENELLRSRLVDAERNYVRLSRLNEIYREELIEHRTRFGLSLDNLAGLTPSDRDPLSQPIHRRPTRGSRSSSISGSPSPAAPASLGGTGAQLQGFIGATASPRNIEVSIPRPPSQIHRPSQLLTSPIPITNSPSSQSPSLAPYSPTDGYAPSSSSQSVSSSPVSPFVPFHSRTAPILLNSGRGGHTSTRRQDRRYSNGSSTSFAGSLTDGTFGAGADPASVSTGITSPPDSVVDVGLAGTFGGITPQRALSYPSVPPPSLSSSVGSPAAIYQIHTHLASPTFIRPRDSRDPSMSPVEPRSRRGSVGQTGERRVAETGSLRRASFRANAGESPVLPIGGRVAESGSLIDVARSRTSSFSANADSASSSTVSRPSTVIEGDAEDLELEEL</sequence>
<evidence type="ECO:0000256" key="2">
    <source>
        <dbReference type="SAM" id="MobiDB-lite"/>
    </source>
</evidence>
<feature type="coiled-coil region" evidence="1">
    <location>
        <begin position="95"/>
        <end position="158"/>
    </location>
</feature>
<comment type="caution">
    <text evidence="3">The sequence shown here is derived from an EMBL/GenBank/DDBJ whole genome shotgun (WGS) entry which is preliminary data.</text>
</comment>
<feature type="compositionally biased region" description="Low complexity" evidence="2">
    <location>
        <begin position="333"/>
        <end position="379"/>
    </location>
</feature>
<protein>
    <submittedName>
        <fullName evidence="3">Uncharacterized protein</fullName>
    </submittedName>
</protein>
<reference evidence="3 4" key="1">
    <citation type="journal article" date="2020" name="ISME J.">
        <title>Uncovering the hidden diversity of litter-decomposition mechanisms in mushroom-forming fungi.</title>
        <authorList>
            <person name="Floudas D."/>
            <person name="Bentzer J."/>
            <person name="Ahren D."/>
            <person name="Johansson T."/>
            <person name="Persson P."/>
            <person name="Tunlid A."/>
        </authorList>
    </citation>
    <scope>NUCLEOTIDE SEQUENCE [LARGE SCALE GENOMIC DNA]</scope>
    <source>
        <strain evidence="3 4">CBS 101986</strain>
    </source>
</reference>
<feature type="compositionally biased region" description="Basic and acidic residues" evidence="2">
    <location>
        <begin position="75"/>
        <end position="86"/>
    </location>
</feature>
<feature type="region of interest" description="Disordered" evidence="2">
    <location>
        <begin position="256"/>
        <end position="298"/>
    </location>
</feature>
<gene>
    <name evidence="3" type="ORF">D9619_010862</name>
</gene>
<dbReference type="PANTHER" id="PTHR15276">
    <property type="entry name" value="H4 D10S170 PROTEIN-RELATED"/>
    <property type="match status" value="1"/>
</dbReference>
<organism evidence="3 4">
    <name type="scientific">Psilocybe cf. subviscida</name>
    <dbReference type="NCBI Taxonomy" id="2480587"/>
    <lineage>
        <taxon>Eukaryota</taxon>
        <taxon>Fungi</taxon>
        <taxon>Dikarya</taxon>
        <taxon>Basidiomycota</taxon>
        <taxon>Agaricomycotina</taxon>
        <taxon>Agaricomycetes</taxon>
        <taxon>Agaricomycetidae</taxon>
        <taxon>Agaricales</taxon>
        <taxon>Agaricineae</taxon>
        <taxon>Strophariaceae</taxon>
        <taxon>Psilocybe</taxon>
    </lineage>
</organism>
<feature type="region of interest" description="Disordered" evidence="2">
    <location>
        <begin position="488"/>
        <end position="548"/>
    </location>
</feature>
<feature type="region of interest" description="Disordered" evidence="2">
    <location>
        <begin position="163"/>
        <end position="200"/>
    </location>
</feature>
<feature type="compositionally biased region" description="Low complexity" evidence="2">
    <location>
        <begin position="562"/>
        <end position="582"/>
    </location>
</feature>